<proteinExistence type="predicted"/>
<dbReference type="Proteomes" id="UP000440367">
    <property type="component" value="Unassembled WGS sequence"/>
</dbReference>
<feature type="transmembrane region" description="Helical" evidence="2">
    <location>
        <begin position="467"/>
        <end position="485"/>
    </location>
</feature>
<accession>A0A6A4AJ03</accession>
<evidence type="ECO:0000313" key="4">
    <source>
        <dbReference type="Proteomes" id="UP000440367"/>
    </source>
</evidence>
<evidence type="ECO:0000313" key="3">
    <source>
        <dbReference type="EMBL" id="KAE9256406.1"/>
    </source>
</evidence>
<feature type="transmembrane region" description="Helical" evidence="2">
    <location>
        <begin position="729"/>
        <end position="747"/>
    </location>
</feature>
<keyword evidence="2" id="KW-1133">Transmembrane helix</keyword>
<keyword evidence="2" id="KW-0472">Membrane</keyword>
<feature type="transmembrane region" description="Helical" evidence="2">
    <location>
        <begin position="332"/>
        <end position="356"/>
    </location>
</feature>
<evidence type="ECO:0000256" key="1">
    <source>
        <dbReference type="SAM" id="MobiDB-lite"/>
    </source>
</evidence>
<feature type="transmembrane region" description="Helical" evidence="2">
    <location>
        <begin position="429"/>
        <end position="455"/>
    </location>
</feature>
<protein>
    <submittedName>
        <fullName evidence="3">Uncharacterized protein</fullName>
    </submittedName>
</protein>
<name>A0A6A4AJ03_9STRA</name>
<reference evidence="3 4" key="1">
    <citation type="submission" date="2018-08" db="EMBL/GenBank/DDBJ databases">
        <title>Genomic investigation of the strawberry pathogen Phytophthora fragariae indicates pathogenicity is determined by transcriptional variation in three key races.</title>
        <authorList>
            <person name="Adams T.M."/>
            <person name="Armitage A.D."/>
            <person name="Sobczyk M.K."/>
            <person name="Bates H.J."/>
            <person name="Dunwell J.M."/>
            <person name="Nellist C.F."/>
            <person name="Harrison R.J."/>
        </authorList>
    </citation>
    <scope>NUCLEOTIDE SEQUENCE [LARGE SCALE GENOMIC DNA]</scope>
    <source>
        <strain evidence="3 4">BC-1</strain>
    </source>
</reference>
<sequence length="844" mass="93827">MLAMGTYVATVMFVSYLWVFPVPFGILLSIGPCFTVFLTALVVTIGPETFKTNPGLGNELKLQLYVLATEGAISVIYPAFSSVYLRASSTGRAGLVLLLPVIKILTKNIVAWSSSHVEDCIPVVTVFSIEVFNTLYVATCMQSTKSTLATIVIISVDVVSGIFAFHSLLKSTRALQEQRQRSQGVDSMGNRTTTNELIPAVMSASQQLRSFKTKKGRMIRIRSPMKLGLGADAQRDLDLLVGHHDAFVTGGVSPASKVSGPPTDLKTQSKRTSVTEQHRHAQSTLWTRQVLTFCRQIAAGYSKLQVSHRGMYSIERLQAFQAYCKKTSVARALAVCVLTPVPSLLAIVLIECIPLCDPALGWKANYMFWIRFFISGVIVLMGSTYQVTDMVDRVKLSLMQIFCMSVVGTAIYIATVVVIAYVWVFPVPFGIVLGIGPCFAVFFVVLILTIGLNTFKTNPGLVHELKLQFYVLATEAIIAVIYPAFSGVYLRTSSNNRAGLVLLLPVIKLVMKNIVAWASSHVEDCIPVIAVFSIEVFNALYVATCMQATKSTLATIVIISVDVVSGIFAFHSLLNRTRVLQEQHQRSQGFDSMGNRRITDELIPAVISASQQLRSFKTKKGRMIRIRSPMKLGLGAAAQRDLDSLVGHHNAFVTRAARKASRFVTRFITEPRGSVSVRPNKEPVQHTMLRKESASTAHSHEDLQLEFVESTLELLFHCEYHALVEYVECAVPILFGVYLTILCQLPAHKYYPHTRDMEPGQLESMVGNLLVYVALEVLSFVVMHIVLKRRFMLSALFQLAFVLETHVVQLQSRMFVWIVFILQFTLQHYGVDFTFQFAWIQKSE</sequence>
<feature type="transmembrane region" description="Helical" evidence="2">
    <location>
        <begin position="814"/>
        <end position="840"/>
    </location>
</feature>
<feature type="transmembrane region" description="Helical" evidence="2">
    <location>
        <begin position="368"/>
        <end position="387"/>
    </location>
</feature>
<organism evidence="3 4">
    <name type="scientific">Phytophthora fragariae</name>
    <dbReference type="NCBI Taxonomy" id="53985"/>
    <lineage>
        <taxon>Eukaryota</taxon>
        <taxon>Sar</taxon>
        <taxon>Stramenopiles</taxon>
        <taxon>Oomycota</taxon>
        <taxon>Peronosporomycetes</taxon>
        <taxon>Peronosporales</taxon>
        <taxon>Peronosporaceae</taxon>
        <taxon>Phytophthora</taxon>
    </lineage>
</organism>
<feature type="transmembrane region" description="Helical" evidence="2">
    <location>
        <begin position="525"/>
        <end position="543"/>
    </location>
</feature>
<keyword evidence="2" id="KW-0812">Transmembrane</keyword>
<comment type="caution">
    <text evidence="3">The sequence shown here is derived from an EMBL/GenBank/DDBJ whole genome shotgun (WGS) entry which is preliminary data.</text>
</comment>
<feature type="transmembrane region" description="Helical" evidence="2">
    <location>
        <begin position="497"/>
        <end position="518"/>
    </location>
</feature>
<feature type="transmembrane region" description="Helical" evidence="2">
    <location>
        <begin position="555"/>
        <end position="574"/>
    </location>
</feature>
<feature type="transmembrane region" description="Helical" evidence="2">
    <location>
        <begin position="64"/>
        <end position="85"/>
    </location>
</feature>
<feature type="transmembrane region" description="Helical" evidence="2">
    <location>
        <begin position="20"/>
        <end position="43"/>
    </location>
</feature>
<dbReference type="EMBL" id="QXGD01000047">
    <property type="protein sequence ID" value="KAE9256406.1"/>
    <property type="molecule type" value="Genomic_DNA"/>
</dbReference>
<feature type="transmembrane region" description="Helical" evidence="2">
    <location>
        <begin position="148"/>
        <end position="169"/>
    </location>
</feature>
<evidence type="ECO:0000256" key="2">
    <source>
        <dbReference type="SAM" id="Phobius"/>
    </source>
</evidence>
<feature type="transmembrane region" description="Helical" evidence="2">
    <location>
        <begin position="399"/>
        <end position="423"/>
    </location>
</feature>
<feature type="transmembrane region" description="Helical" evidence="2">
    <location>
        <begin position="767"/>
        <end position="786"/>
    </location>
</feature>
<gene>
    <name evidence="3" type="ORF">PF002_g1921</name>
</gene>
<feature type="region of interest" description="Disordered" evidence="1">
    <location>
        <begin position="252"/>
        <end position="278"/>
    </location>
</feature>
<dbReference type="AlphaFoldDB" id="A0A6A4AJ03"/>